<comment type="caution">
    <text evidence="2">The sequence shown here is derived from an EMBL/GenBank/DDBJ whole genome shotgun (WGS) entry which is preliminary data.</text>
</comment>
<gene>
    <name evidence="2" type="ORF">FXF03_06865</name>
</gene>
<dbReference type="EMBL" id="VSIJ01000022">
    <property type="protein sequence ID" value="TXX66286.1"/>
    <property type="molecule type" value="Genomic_DNA"/>
</dbReference>
<sequence length="160" mass="17366">MSNSIREKLIAAGIIIPSSKNKDGSTHSNNQNKEKKQKVKKGAKSFASKVPKPRVNSENKLKLSKVDRAILQASSFGRGDSNHLQPEKIRLFVRRGTSVKSGAICDTCGSSTGILTRYSDTSVGPIVFCTVCKLKAFEANFGHADAMPLKVDHAHAQRSK</sequence>
<accession>A0ABD7SPV2</accession>
<name>A0ABD7SPV2_VIBCL</name>
<dbReference type="RefSeq" id="WP_114733420.1">
    <property type="nucleotide sequence ID" value="NZ_JACFTS010000016.1"/>
</dbReference>
<dbReference type="AlphaFoldDB" id="A0ABD7SPV2"/>
<proteinExistence type="predicted"/>
<evidence type="ECO:0000256" key="1">
    <source>
        <dbReference type="SAM" id="MobiDB-lite"/>
    </source>
</evidence>
<reference evidence="2 3" key="1">
    <citation type="submission" date="2019-06" db="EMBL/GenBank/DDBJ databases">
        <title>Vibrio cholerae phylogeny based on whole-genome sequencing reveals genetic diversity and population strucutre.</title>
        <authorList>
            <person name="Zhiqiu Y."/>
            <person name="Bin L."/>
            <person name="Lingyan J."/>
        </authorList>
    </citation>
    <scope>NUCLEOTIDE SEQUENCE [LARGE SCALE GENOMIC DNA]</scope>
    <source>
        <strain evidence="2 3">N2814</strain>
    </source>
</reference>
<organism evidence="2 3">
    <name type="scientific">Vibrio cholerae</name>
    <dbReference type="NCBI Taxonomy" id="666"/>
    <lineage>
        <taxon>Bacteria</taxon>
        <taxon>Pseudomonadati</taxon>
        <taxon>Pseudomonadota</taxon>
        <taxon>Gammaproteobacteria</taxon>
        <taxon>Vibrionales</taxon>
        <taxon>Vibrionaceae</taxon>
        <taxon>Vibrio</taxon>
    </lineage>
</organism>
<dbReference type="Proteomes" id="UP000323819">
    <property type="component" value="Unassembled WGS sequence"/>
</dbReference>
<evidence type="ECO:0000313" key="3">
    <source>
        <dbReference type="Proteomes" id="UP000323819"/>
    </source>
</evidence>
<protein>
    <submittedName>
        <fullName evidence="2">Uncharacterized protein</fullName>
    </submittedName>
</protein>
<feature type="region of interest" description="Disordered" evidence="1">
    <location>
        <begin position="16"/>
        <end position="61"/>
    </location>
</feature>
<evidence type="ECO:0000313" key="2">
    <source>
        <dbReference type="EMBL" id="TXX66286.1"/>
    </source>
</evidence>